<feature type="domain" description="HTH araC/xylS-type" evidence="3">
    <location>
        <begin position="237"/>
        <end position="335"/>
    </location>
</feature>
<dbReference type="Proteomes" id="UP000294737">
    <property type="component" value="Unassembled WGS sequence"/>
</dbReference>
<evidence type="ECO:0000313" key="4">
    <source>
        <dbReference type="EMBL" id="TDN94208.1"/>
    </source>
</evidence>
<dbReference type="PROSITE" id="PS01124">
    <property type="entry name" value="HTH_ARAC_FAMILY_2"/>
    <property type="match status" value="1"/>
</dbReference>
<accession>A0A4V3BWE5</accession>
<evidence type="ECO:0000313" key="5">
    <source>
        <dbReference type="Proteomes" id="UP000294737"/>
    </source>
</evidence>
<dbReference type="CDD" id="cd03137">
    <property type="entry name" value="GATase1_AraC_1"/>
    <property type="match status" value="1"/>
</dbReference>
<evidence type="ECO:0000256" key="1">
    <source>
        <dbReference type="ARBA" id="ARBA00023015"/>
    </source>
</evidence>
<dbReference type="InterPro" id="IPR002818">
    <property type="entry name" value="DJ-1/PfpI"/>
</dbReference>
<dbReference type="InterPro" id="IPR018060">
    <property type="entry name" value="HTH_AraC"/>
</dbReference>
<comment type="caution">
    <text evidence="4">The sequence shown here is derived from an EMBL/GenBank/DDBJ whole genome shotgun (WGS) entry which is preliminary data.</text>
</comment>
<proteinExistence type="predicted"/>
<gene>
    <name evidence="4" type="ORF">EV677_0750</name>
</gene>
<dbReference type="Gene3D" id="3.40.50.880">
    <property type="match status" value="1"/>
</dbReference>
<dbReference type="SMART" id="SM00342">
    <property type="entry name" value="HTH_ARAC"/>
    <property type="match status" value="1"/>
</dbReference>
<dbReference type="SUPFAM" id="SSF52317">
    <property type="entry name" value="Class I glutamine amidotransferase-like"/>
    <property type="match status" value="1"/>
</dbReference>
<evidence type="ECO:0000259" key="3">
    <source>
        <dbReference type="PROSITE" id="PS01124"/>
    </source>
</evidence>
<dbReference type="GO" id="GO:0043565">
    <property type="term" value="F:sequence-specific DNA binding"/>
    <property type="evidence" value="ECO:0007669"/>
    <property type="project" value="InterPro"/>
</dbReference>
<dbReference type="Pfam" id="PF01965">
    <property type="entry name" value="DJ-1_PfpI"/>
    <property type="match status" value="1"/>
</dbReference>
<dbReference type="PANTHER" id="PTHR43130">
    <property type="entry name" value="ARAC-FAMILY TRANSCRIPTIONAL REGULATOR"/>
    <property type="match status" value="1"/>
</dbReference>
<dbReference type="InterPro" id="IPR009057">
    <property type="entry name" value="Homeodomain-like_sf"/>
</dbReference>
<dbReference type="InterPro" id="IPR029062">
    <property type="entry name" value="Class_I_gatase-like"/>
</dbReference>
<name>A0A4V3BWE5_9BURK</name>
<dbReference type="Pfam" id="PF12833">
    <property type="entry name" value="HTH_18"/>
    <property type="match status" value="1"/>
</dbReference>
<dbReference type="GO" id="GO:0003700">
    <property type="term" value="F:DNA-binding transcription factor activity"/>
    <property type="evidence" value="ECO:0007669"/>
    <property type="project" value="InterPro"/>
</dbReference>
<dbReference type="SUPFAM" id="SSF46689">
    <property type="entry name" value="Homeodomain-like"/>
    <property type="match status" value="2"/>
</dbReference>
<reference evidence="4 5" key="1">
    <citation type="submission" date="2019-03" db="EMBL/GenBank/DDBJ databases">
        <title>Genomic Encyclopedia of Type Strains, Phase IV (KMG-IV): sequencing the most valuable type-strain genomes for metagenomic binning, comparative biology and taxonomic classification.</title>
        <authorList>
            <person name="Goeker M."/>
        </authorList>
    </citation>
    <scope>NUCLEOTIDE SEQUENCE [LARGE SCALE GENOMIC DNA]</scope>
    <source>
        <strain evidence="4 5">DSM 18555</strain>
    </source>
</reference>
<keyword evidence="1" id="KW-0805">Transcription regulation</keyword>
<evidence type="ECO:0000256" key="2">
    <source>
        <dbReference type="ARBA" id="ARBA00023163"/>
    </source>
</evidence>
<protein>
    <submittedName>
        <fullName evidence="4">Transcriptional regulator GlxA family with amidase domain</fullName>
    </submittedName>
</protein>
<dbReference type="InterPro" id="IPR052158">
    <property type="entry name" value="INH-QAR"/>
</dbReference>
<dbReference type="EMBL" id="SNWF01000004">
    <property type="protein sequence ID" value="TDN94208.1"/>
    <property type="molecule type" value="Genomic_DNA"/>
</dbReference>
<dbReference type="Gene3D" id="1.10.10.60">
    <property type="entry name" value="Homeodomain-like"/>
    <property type="match status" value="1"/>
</dbReference>
<dbReference type="AlphaFoldDB" id="A0A4V3BWE5"/>
<organism evidence="4 5">
    <name type="scientific">Herminiimonas fonticola</name>
    <dbReference type="NCBI Taxonomy" id="303380"/>
    <lineage>
        <taxon>Bacteria</taxon>
        <taxon>Pseudomonadati</taxon>
        <taxon>Pseudomonadota</taxon>
        <taxon>Betaproteobacteria</taxon>
        <taxon>Burkholderiales</taxon>
        <taxon>Oxalobacteraceae</taxon>
        <taxon>Herminiimonas</taxon>
    </lineage>
</organism>
<keyword evidence="2" id="KW-0804">Transcription</keyword>
<sequence>MIDAQFNLYSLPSRPISTMRKITVALLVFPRFQMLDIAAPSDAFAEVKVLSNGECEYEILTIATTRGPIQSSSGLTITPDRTIFDPAPHFDTLIVPGGLGVFDLLEDTPLIDWLLQQGENCRRVGAICNGVFALGAAGMINGKTVTTHWMDAARLSSMFRKAIVEPDRIYVKDDALYTTAGVTAGIDLSLALIEEDFGKKMALDVAKYLIVYLRRAGGQSQFSPLLELQAETDSPVGAIQSYVLANLDVEHTLPSIAEKMQMSERHLSRIFKQECGMTLMTFVNDARIDAVRRHLEATDISLTEIAKRCGFTNAATLRRVFAKRLGIGPVDYRERFKTDDATQKKSTVEKF</sequence>
<dbReference type="PANTHER" id="PTHR43130:SF3">
    <property type="entry name" value="HTH-TYPE TRANSCRIPTIONAL REGULATOR RV1931C"/>
    <property type="match status" value="1"/>
</dbReference>
<keyword evidence="5" id="KW-1185">Reference proteome</keyword>